<dbReference type="PROSITE" id="PS51627">
    <property type="entry name" value="SAM_MT_TRM11"/>
    <property type="match status" value="1"/>
</dbReference>
<keyword evidence="4 10" id="KW-0489">Methyltransferase</keyword>
<proteinExistence type="inferred from homology"/>
<evidence type="ECO:0000256" key="10">
    <source>
        <dbReference type="PROSITE-ProRule" id="PRU00959"/>
    </source>
</evidence>
<keyword evidence="3 10" id="KW-0820">tRNA-binding</keyword>
<dbReference type="RefSeq" id="XP_062879357.1">
    <property type="nucleotide sequence ID" value="XM_063023287.1"/>
</dbReference>
<dbReference type="SUPFAM" id="SSF53335">
    <property type="entry name" value="S-adenosyl-L-methionine-dependent methyltransferases"/>
    <property type="match status" value="1"/>
</dbReference>
<sequence>MKQYIISFAHSFPNFRVAELESLADLHGVSVDLSHHDEKSPFLVVELESDEDAANLIRRSILAKGIYELWGEGADFDALHESVKSRSSDKFETYKQSTFKFDFVSFMGTKTTEEKIAIIETFKYTGFEGKIRLKNPEVTYAVLEKYQVSGMEKADTPDYLWFGRQVQLSARSEGAVEKYDLKKRKYIGTTSFEAELSLISCNIGQVMPGKFIYDPFTGTGSFLVAGAYFGAYPIGTDIDPRSIRGKGVNCNLKTNFKQYGTSSQFIDSFVMDFTNNALRNNLTIDSIVCDPPYGVREGLKVCGAKNPEKAAGRETNVVEGELGHLRRDFIAPKKPYELANLLEDLLNFAAEKLPTGGRLAFWMPTANDEFVEHHIPQHERLQHLYALEQEFNKWSRRLLVYVKRDEGYRGCTTNGMIENNVTSFRVRYFKSFNEKSRTTEPKMENLPQ</sequence>
<keyword evidence="6 10" id="KW-0949">S-adenosyl-L-methionine</keyword>
<dbReference type="GO" id="GO:0160102">
    <property type="term" value="F:tRNA (guanine(10)-N2)-methyltransferase activity"/>
    <property type="evidence" value="ECO:0007669"/>
    <property type="project" value="UniProtKB-EC"/>
</dbReference>
<evidence type="ECO:0000313" key="14">
    <source>
        <dbReference type="Proteomes" id="UP001338582"/>
    </source>
</evidence>
<evidence type="ECO:0000256" key="6">
    <source>
        <dbReference type="ARBA" id="ARBA00022691"/>
    </source>
</evidence>
<dbReference type="PIRSF" id="PIRSF017259">
    <property type="entry name" value="tRNA_mtfrase_TRM11"/>
    <property type="match status" value="1"/>
</dbReference>
<keyword evidence="14" id="KW-1185">Reference proteome</keyword>
<evidence type="ECO:0000259" key="11">
    <source>
        <dbReference type="Pfam" id="PF01170"/>
    </source>
</evidence>
<reference evidence="13 14" key="1">
    <citation type="submission" date="2023-10" db="EMBL/GenBank/DDBJ databases">
        <title>Draft Genome Sequence of Candida saopaulonensis from a very Premature Infant with Sepsis.</title>
        <authorList>
            <person name="Ning Y."/>
            <person name="Dai R."/>
            <person name="Xiao M."/>
            <person name="Xu Y."/>
            <person name="Yan Q."/>
            <person name="Zhang L."/>
        </authorList>
    </citation>
    <scope>NUCLEOTIDE SEQUENCE [LARGE SCALE GENOMIC DNA]</scope>
    <source>
        <strain evidence="13 14">19XY460</strain>
    </source>
</reference>
<protein>
    <recommendedName>
        <fullName evidence="9">tRNA (guanine(10)-N(2))-methyltransferase</fullName>
        <ecNumber evidence="9">2.1.1.214</ecNumber>
    </recommendedName>
</protein>
<feature type="domain" description="Ribosomal RNA large subunit methyltransferase K/L-like methyltransferase" evidence="11">
    <location>
        <begin position="183"/>
        <end position="298"/>
    </location>
</feature>
<dbReference type="EC" id="2.1.1.214" evidence="9"/>
<dbReference type="Proteomes" id="UP001338582">
    <property type="component" value="Chromosome 5"/>
</dbReference>
<dbReference type="EMBL" id="CP138898">
    <property type="protein sequence ID" value="WPK26978.1"/>
    <property type="molecule type" value="Genomic_DNA"/>
</dbReference>
<dbReference type="InterPro" id="IPR000241">
    <property type="entry name" value="RlmKL-like_Mtase"/>
</dbReference>
<keyword evidence="2" id="KW-0963">Cytoplasm</keyword>
<dbReference type="InterPro" id="IPR016691">
    <property type="entry name" value="TRMT11"/>
</dbReference>
<dbReference type="GO" id="GO:0000049">
    <property type="term" value="F:tRNA binding"/>
    <property type="evidence" value="ECO:0007669"/>
    <property type="project" value="UniProtKB-UniRule"/>
</dbReference>
<keyword evidence="8 10" id="KW-0694">RNA-binding</keyword>
<organism evidence="13 14">
    <name type="scientific">Australozyma saopauloensis</name>
    <dbReference type="NCBI Taxonomy" id="291208"/>
    <lineage>
        <taxon>Eukaryota</taxon>
        <taxon>Fungi</taxon>
        <taxon>Dikarya</taxon>
        <taxon>Ascomycota</taxon>
        <taxon>Saccharomycotina</taxon>
        <taxon>Pichiomycetes</taxon>
        <taxon>Metschnikowiaceae</taxon>
        <taxon>Australozyma</taxon>
    </lineage>
</organism>
<evidence type="ECO:0000256" key="5">
    <source>
        <dbReference type="ARBA" id="ARBA00022679"/>
    </source>
</evidence>
<dbReference type="Pfam" id="PF25904">
    <property type="entry name" value="Tmrp11_N"/>
    <property type="match status" value="1"/>
</dbReference>
<dbReference type="GO" id="GO:0043527">
    <property type="term" value="C:tRNA methyltransferase complex"/>
    <property type="evidence" value="ECO:0007669"/>
    <property type="project" value="UniProtKB-ARBA"/>
</dbReference>
<dbReference type="PROSITE" id="PS00092">
    <property type="entry name" value="N6_MTASE"/>
    <property type="match status" value="1"/>
</dbReference>
<comment type="subcellular location">
    <subcellularLocation>
        <location evidence="1">Cytoplasm</location>
    </subcellularLocation>
</comment>
<evidence type="ECO:0000259" key="12">
    <source>
        <dbReference type="Pfam" id="PF25904"/>
    </source>
</evidence>
<gene>
    <name evidence="13" type="ORF">PUMCH_004349</name>
</gene>
<evidence type="ECO:0000256" key="9">
    <source>
        <dbReference type="ARBA" id="ARBA00066937"/>
    </source>
</evidence>
<keyword evidence="5 10" id="KW-0808">Transferase</keyword>
<evidence type="ECO:0000256" key="1">
    <source>
        <dbReference type="ARBA" id="ARBA00004496"/>
    </source>
</evidence>
<dbReference type="FunFam" id="3.40.50.150:FF:000260">
    <property type="entry name" value="RNA methylase family protein"/>
    <property type="match status" value="1"/>
</dbReference>
<dbReference type="GO" id="GO:0032259">
    <property type="term" value="P:methylation"/>
    <property type="evidence" value="ECO:0007669"/>
    <property type="project" value="UniProtKB-UniRule"/>
</dbReference>
<dbReference type="AlphaFoldDB" id="A0AAX4HED5"/>
<evidence type="ECO:0000256" key="2">
    <source>
        <dbReference type="ARBA" id="ARBA00022490"/>
    </source>
</evidence>
<evidence type="ECO:0000256" key="7">
    <source>
        <dbReference type="ARBA" id="ARBA00022694"/>
    </source>
</evidence>
<dbReference type="Pfam" id="PF01170">
    <property type="entry name" value="UPF0020"/>
    <property type="match status" value="1"/>
</dbReference>
<accession>A0AAX4HED5</accession>
<dbReference type="PRINTS" id="PR00507">
    <property type="entry name" value="N12N6MTFRASE"/>
</dbReference>
<dbReference type="GeneID" id="88175410"/>
<dbReference type="KEGG" id="asau:88175410"/>
<dbReference type="InterPro" id="IPR059073">
    <property type="entry name" value="TRMT11_N"/>
</dbReference>
<dbReference type="PANTHER" id="PTHR13370:SF3">
    <property type="entry name" value="TRNA (GUANINE(10)-N2)-METHYLTRANSFERASE HOMOLOG"/>
    <property type="match status" value="1"/>
</dbReference>
<feature type="domain" description="tRNA (guanine(10)-N(2))-methyltransferase TRMT11 N-terminal" evidence="12">
    <location>
        <begin position="2"/>
        <end position="171"/>
    </location>
</feature>
<dbReference type="InterPro" id="IPR002052">
    <property type="entry name" value="DNA_methylase_N6_adenine_CS"/>
</dbReference>
<evidence type="ECO:0000256" key="3">
    <source>
        <dbReference type="ARBA" id="ARBA00022555"/>
    </source>
</evidence>
<evidence type="ECO:0000256" key="8">
    <source>
        <dbReference type="ARBA" id="ARBA00022884"/>
    </source>
</evidence>
<dbReference type="GO" id="GO:0005737">
    <property type="term" value="C:cytoplasm"/>
    <property type="evidence" value="ECO:0007669"/>
    <property type="project" value="UniProtKB-SubCell"/>
</dbReference>
<name>A0AAX4HED5_9ASCO</name>
<dbReference type="GO" id="GO:0008033">
    <property type="term" value="P:tRNA processing"/>
    <property type="evidence" value="ECO:0007669"/>
    <property type="project" value="UniProtKB-UniRule"/>
</dbReference>
<dbReference type="InterPro" id="IPR029063">
    <property type="entry name" value="SAM-dependent_MTases_sf"/>
</dbReference>
<evidence type="ECO:0000313" key="13">
    <source>
        <dbReference type="EMBL" id="WPK26978.1"/>
    </source>
</evidence>
<comment type="similarity">
    <text evidence="10">Belongs to the class I-like SAM-binding methyltransferase superfamily. TRM11 methyltransferase family.</text>
</comment>
<dbReference type="Gene3D" id="3.40.50.150">
    <property type="entry name" value="Vaccinia Virus protein VP39"/>
    <property type="match status" value="1"/>
</dbReference>
<dbReference type="PANTHER" id="PTHR13370">
    <property type="entry name" value="RNA METHYLASE-RELATED"/>
    <property type="match status" value="1"/>
</dbReference>
<evidence type="ECO:0000256" key="4">
    <source>
        <dbReference type="ARBA" id="ARBA00022603"/>
    </source>
</evidence>
<keyword evidence="7 10" id="KW-0819">tRNA processing</keyword>